<feature type="transmembrane region" description="Helical" evidence="9">
    <location>
        <begin position="217"/>
        <end position="238"/>
    </location>
</feature>
<dbReference type="PANTHER" id="PTHR43065:SF10">
    <property type="entry name" value="PEROXIDE STRESS-ACTIVATED HISTIDINE KINASE MAK3"/>
    <property type="match status" value="1"/>
</dbReference>
<evidence type="ECO:0000256" key="6">
    <source>
        <dbReference type="ARBA" id="ARBA00022777"/>
    </source>
</evidence>
<comment type="catalytic activity">
    <reaction evidence="1">
        <text>ATP + protein L-histidine = ADP + protein N-phospho-L-histidine.</text>
        <dbReference type="EC" id="2.7.13.3"/>
    </reaction>
</comment>
<dbReference type="InterPro" id="IPR005467">
    <property type="entry name" value="His_kinase_dom"/>
</dbReference>
<dbReference type="SUPFAM" id="SSF47384">
    <property type="entry name" value="Homodimeric domain of signal transducing histidine kinase"/>
    <property type="match status" value="1"/>
</dbReference>
<keyword evidence="9" id="KW-1133">Transmembrane helix</keyword>
<dbReference type="InterPro" id="IPR003594">
    <property type="entry name" value="HATPase_dom"/>
</dbReference>
<keyword evidence="6" id="KW-0418">Kinase</keyword>
<dbReference type="Pfam" id="PF02518">
    <property type="entry name" value="HATPase_c"/>
    <property type="match status" value="1"/>
</dbReference>
<evidence type="ECO:0000313" key="11">
    <source>
        <dbReference type="EMBL" id="BDG62316.1"/>
    </source>
</evidence>
<evidence type="ECO:0000256" key="1">
    <source>
        <dbReference type="ARBA" id="ARBA00000085"/>
    </source>
</evidence>
<evidence type="ECO:0000256" key="4">
    <source>
        <dbReference type="ARBA" id="ARBA00022679"/>
    </source>
</evidence>
<evidence type="ECO:0000256" key="9">
    <source>
        <dbReference type="SAM" id="Phobius"/>
    </source>
</evidence>
<dbReference type="GO" id="GO:0000155">
    <property type="term" value="F:phosphorelay sensor kinase activity"/>
    <property type="evidence" value="ECO:0007669"/>
    <property type="project" value="InterPro"/>
</dbReference>
<dbReference type="Gene3D" id="3.30.565.10">
    <property type="entry name" value="Histidine kinase-like ATPase, C-terminal domain"/>
    <property type="match status" value="1"/>
</dbReference>
<dbReference type="SMART" id="SM00387">
    <property type="entry name" value="HATPase_c"/>
    <property type="match status" value="1"/>
</dbReference>
<dbReference type="AlphaFoldDB" id="A0AA35G9Q1"/>
<dbReference type="SUPFAM" id="SSF55874">
    <property type="entry name" value="ATPase domain of HSP90 chaperone/DNA topoisomerase II/histidine kinase"/>
    <property type="match status" value="1"/>
</dbReference>
<dbReference type="InterPro" id="IPR036890">
    <property type="entry name" value="HATPase_C_sf"/>
</dbReference>
<proteinExistence type="predicted"/>
<keyword evidence="8" id="KW-0902">Two-component regulatory system</keyword>
<dbReference type="InterPro" id="IPR036097">
    <property type="entry name" value="HisK_dim/P_sf"/>
</dbReference>
<evidence type="ECO:0000256" key="3">
    <source>
        <dbReference type="ARBA" id="ARBA00022553"/>
    </source>
</evidence>
<dbReference type="RefSeq" id="WP_264842907.1">
    <property type="nucleotide sequence ID" value="NZ_AP025628.1"/>
</dbReference>
<dbReference type="SUPFAM" id="SSF55785">
    <property type="entry name" value="PYP-like sensor domain (PAS domain)"/>
    <property type="match status" value="1"/>
</dbReference>
<keyword evidence="4" id="KW-0808">Transferase</keyword>
<dbReference type="PANTHER" id="PTHR43065">
    <property type="entry name" value="SENSOR HISTIDINE KINASE"/>
    <property type="match status" value="1"/>
</dbReference>
<dbReference type="InterPro" id="IPR000014">
    <property type="entry name" value="PAS"/>
</dbReference>
<dbReference type="Proteomes" id="UP001163687">
    <property type="component" value="Chromosome"/>
</dbReference>
<evidence type="ECO:0000259" key="10">
    <source>
        <dbReference type="PROSITE" id="PS50109"/>
    </source>
</evidence>
<keyword evidence="9" id="KW-0472">Membrane</keyword>
<keyword evidence="3" id="KW-0597">Phosphoprotein</keyword>
<dbReference type="Gene3D" id="1.10.287.130">
    <property type="match status" value="1"/>
</dbReference>
<name>A0AA35G9Q1_9FIRM</name>
<dbReference type="CDD" id="cd00075">
    <property type="entry name" value="HATPase"/>
    <property type="match status" value="1"/>
</dbReference>
<dbReference type="SMART" id="SM00388">
    <property type="entry name" value="HisKA"/>
    <property type="match status" value="1"/>
</dbReference>
<dbReference type="EC" id="2.7.13.3" evidence="2"/>
<evidence type="ECO:0000313" key="12">
    <source>
        <dbReference type="Proteomes" id="UP001163687"/>
    </source>
</evidence>
<dbReference type="PRINTS" id="PR00344">
    <property type="entry name" value="BCTRLSENSOR"/>
</dbReference>
<keyword evidence="5" id="KW-0547">Nucleotide-binding</keyword>
<dbReference type="InterPro" id="IPR035965">
    <property type="entry name" value="PAS-like_dom_sf"/>
</dbReference>
<evidence type="ECO:0000256" key="7">
    <source>
        <dbReference type="ARBA" id="ARBA00022840"/>
    </source>
</evidence>
<gene>
    <name evidence="11" type="ORF">caldi_34060</name>
</gene>
<evidence type="ECO:0000256" key="5">
    <source>
        <dbReference type="ARBA" id="ARBA00022741"/>
    </source>
</evidence>
<reference evidence="11" key="1">
    <citation type="submission" date="2022-03" db="EMBL/GenBank/DDBJ databases">
        <title>Complete genome sequence of Caldinitratiruptor microaerophilus.</title>
        <authorList>
            <person name="Mukaiyama R."/>
            <person name="Nishiyama T."/>
            <person name="Ueda K."/>
        </authorList>
    </citation>
    <scope>NUCLEOTIDE SEQUENCE</scope>
    <source>
        <strain evidence="11">JCM 16183</strain>
    </source>
</reference>
<organism evidence="11 12">
    <name type="scientific">Caldinitratiruptor microaerophilus</name>
    <dbReference type="NCBI Taxonomy" id="671077"/>
    <lineage>
        <taxon>Bacteria</taxon>
        <taxon>Bacillati</taxon>
        <taxon>Bacillota</taxon>
        <taxon>Clostridia</taxon>
        <taxon>Eubacteriales</taxon>
        <taxon>Symbiobacteriaceae</taxon>
        <taxon>Caldinitratiruptor</taxon>
    </lineage>
</organism>
<dbReference type="EMBL" id="AP025628">
    <property type="protein sequence ID" value="BDG62316.1"/>
    <property type="molecule type" value="Genomic_DNA"/>
</dbReference>
<dbReference type="InterPro" id="IPR004358">
    <property type="entry name" value="Sig_transdc_His_kin-like_C"/>
</dbReference>
<evidence type="ECO:0000256" key="2">
    <source>
        <dbReference type="ARBA" id="ARBA00012438"/>
    </source>
</evidence>
<dbReference type="Pfam" id="PF13188">
    <property type="entry name" value="PAS_8"/>
    <property type="match status" value="1"/>
</dbReference>
<protein>
    <recommendedName>
        <fullName evidence="2">histidine kinase</fullName>
        <ecNumber evidence="2">2.7.13.3</ecNumber>
    </recommendedName>
</protein>
<feature type="domain" description="Histidine kinase" evidence="10">
    <location>
        <begin position="352"/>
        <end position="562"/>
    </location>
</feature>
<dbReference type="CDD" id="cd00082">
    <property type="entry name" value="HisKA"/>
    <property type="match status" value="1"/>
</dbReference>
<accession>A0AA35G9Q1</accession>
<keyword evidence="7" id="KW-0067">ATP-binding</keyword>
<dbReference type="InterPro" id="IPR003661">
    <property type="entry name" value="HisK_dim/P_dom"/>
</dbReference>
<keyword evidence="9" id="KW-0812">Transmembrane</keyword>
<dbReference type="GO" id="GO:0005524">
    <property type="term" value="F:ATP binding"/>
    <property type="evidence" value="ECO:0007669"/>
    <property type="project" value="UniProtKB-KW"/>
</dbReference>
<dbReference type="Pfam" id="PF00512">
    <property type="entry name" value="HisKA"/>
    <property type="match status" value="1"/>
</dbReference>
<keyword evidence="12" id="KW-1185">Reference proteome</keyword>
<dbReference type="PROSITE" id="PS50109">
    <property type="entry name" value="HIS_KIN"/>
    <property type="match status" value="1"/>
</dbReference>
<evidence type="ECO:0000256" key="8">
    <source>
        <dbReference type="ARBA" id="ARBA00023012"/>
    </source>
</evidence>
<feature type="transmembrane region" description="Helical" evidence="9">
    <location>
        <begin position="176"/>
        <end position="197"/>
    </location>
</feature>
<sequence length="572" mass="61677">MYRLTSLLQRAESALLEEKAAKLGGLARLLEQRLESDFDALLALQRASGRSREERIRALNAALAPMTDEIAQAFPGVALGYYARDLDAIVAYAPHGEFGRLVGVTIPPWHLGRQVMERGRPIVAAGTMVRGDILNYMHPILRNGRAVGYTFANETVADIYAQISARASGRFDWKAFGPLLGLLGLLITATSAWFAAHESSEPAASEPLRRMREYLDLFLGSLDIGIAITDHAGALLYLNRTAMRMLGMAQAPGRGTSWFRVLQQLLPGWRADPDELPQPGELRRFGPLVATGSQGLPEVDLAVVGIGAPAGAAGAGKAGYAFYLEEFRRARELDEYLQRANRLAAAGELAAVIAHEVRNPLTVVLGSLELLPERAEEPGFIRQVVRVATEELRRVSRIIDGLVSFAHYSSPRAEALDLTEVVRRATDLVRWYGERHGVRVESDLEQGVLVTGDADHLQQAVVNLLLNSIQALAGTGAGGKLRVTLRSEPDATARVQVADNGPGIPADVLPKIWDVFFTTKPGGTGLGLPLVQRIVDQHGGYVDVESSPGSGAVFTIRLPLAARPGPGSRGVA</sequence>
<dbReference type="KEGG" id="cmic:caldi_34060"/>